<evidence type="ECO:0000313" key="5">
    <source>
        <dbReference type="Proteomes" id="UP001501727"/>
    </source>
</evidence>
<keyword evidence="5" id="KW-1185">Reference proteome</keyword>
<dbReference type="CDD" id="cd10918">
    <property type="entry name" value="CE4_NodB_like_5s_6s"/>
    <property type="match status" value="1"/>
</dbReference>
<dbReference type="Pfam" id="PF01522">
    <property type="entry name" value="Polysacc_deac_1"/>
    <property type="match status" value="1"/>
</dbReference>
<comment type="caution">
    <text evidence="4">The sequence shown here is derived from an EMBL/GenBank/DDBJ whole genome shotgun (WGS) entry which is preliminary data.</text>
</comment>
<organism evidence="4 5">
    <name type="scientific">Luteimonas lutimaris</name>
    <dbReference type="NCBI Taxonomy" id="698645"/>
    <lineage>
        <taxon>Bacteria</taxon>
        <taxon>Pseudomonadati</taxon>
        <taxon>Pseudomonadota</taxon>
        <taxon>Gammaproteobacteria</taxon>
        <taxon>Lysobacterales</taxon>
        <taxon>Lysobacteraceae</taxon>
        <taxon>Luteimonas</taxon>
    </lineage>
</organism>
<dbReference type="Proteomes" id="UP001501727">
    <property type="component" value="Unassembled WGS sequence"/>
</dbReference>
<dbReference type="InterPro" id="IPR011330">
    <property type="entry name" value="Glyco_hydro/deAcase_b/a-brl"/>
</dbReference>
<feature type="domain" description="NodB homology" evidence="3">
    <location>
        <begin position="61"/>
        <end position="258"/>
    </location>
</feature>
<sequence length="258" mass="28236">MSTALPVLMYHGLHAGPDSRGRFDPVYSVHPDAFTAQLDWLLRNGYRSIGASARTATADGRRVAITFDDGDVSNLEVALPLLRERGMVATFFITSGFVDQPGMLSSAQVALLADAGMEIGAHGRSHAFLEDLDDAALAAELRDSRTRLSALTGRAVESMALPGGRGSERERRAARALGYTHLFGSVPGPNRNPDRDRWLQRIAVTRGMALEEFASLVAWRGPRPRLSRMRFEALSWPKRVLGNAGYERLRARLLKAAP</sequence>
<reference evidence="5" key="1">
    <citation type="journal article" date="2019" name="Int. J. Syst. Evol. Microbiol.">
        <title>The Global Catalogue of Microorganisms (GCM) 10K type strain sequencing project: providing services to taxonomists for standard genome sequencing and annotation.</title>
        <authorList>
            <consortium name="The Broad Institute Genomics Platform"/>
            <consortium name="The Broad Institute Genome Sequencing Center for Infectious Disease"/>
            <person name="Wu L."/>
            <person name="Ma J."/>
        </authorList>
    </citation>
    <scope>NUCLEOTIDE SEQUENCE [LARGE SCALE GENOMIC DNA]</scope>
    <source>
        <strain evidence="5">JCM 16916</strain>
    </source>
</reference>
<evidence type="ECO:0000256" key="1">
    <source>
        <dbReference type="ARBA" id="ARBA00004613"/>
    </source>
</evidence>
<comment type="subcellular location">
    <subcellularLocation>
        <location evidence="1">Secreted</location>
    </subcellularLocation>
</comment>
<dbReference type="InterPro" id="IPR002509">
    <property type="entry name" value="NODB_dom"/>
</dbReference>
<dbReference type="SUPFAM" id="SSF88713">
    <property type="entry name" value="Glycoside hydrolase/deacetylase"/>
    <property type="match status" value="1"/>
</dbReference>
<gene>
    <name evidence="4" type="ORF">GCM10022229_16300</name>
</gene>
<evidence type="ECO:0000259" key="3">
    <source>
        <dbReference type="PROSITE" id="PS51677"/>
    </source>
</evidence>
<dbReference type="RefSeq" id="WP_344759467.1">
    <property type="nucleotide sequence ID" value="NZ_BAAAZU010000006.1"/>
</dbReference>
<dbReference type="PANTHER" id="PTHR34216:SF3">
    <property type="entry name" value="POLY-BETA-1,6-N-ACETYL-D-GLUCOSAMINE N-DEACETYLASE"/>
    <property type="match status" value="1"/>
</dbReference>
<protein>
    <recommendedName>
        <fullName evidence="3">NodB homology domain-containing protein</fullName>
    </recommendedName>
</protein>
<dbReference type="Gene3D" id="3.20.20.370">
    <property type="entry name" value="Glycoside hydrolase/deacetylase"/>
    <property type="match status" value="1"/>
</dbReference>
<dbReference type="PROSITE" id="PS51677">
    <property type="entry name" value="NODB"/>
    <property type="match status" value="1"/>
</dbReference>
<dbReference type="InterPro" id="IPR051398">
    <property type="entry name" value="Polysacch_Deacetylase"/>
</dbReference>
<keyword evidence="2" id="KW-0732">Signal</keyword>
<accession>A0ABP7MHE9</accession>
<proteinExistence type="predicted"/>
<dbReference type="PANTHER" id="PTHR34216">
    <property type="match status" value="1"/>
</dbReference>
<name>A0ABP7MHE9_9GAMM</name>
<evidence type="ECO:0000313" key="4">
    <source>
        <dbReference type="EMBL" id="GAA3923184.1"/>
    </source>
</evidence>
<evidence type="ECO:0000256" key="2">
    <source>
        <dbReference type="ARBA" id="ARBA00022729"/>
    </source>
</evidence>
<dbReference type="EMBL" id="BAAAZU010000006">
    <property type="protein sequence ID" value="GAA3923184.1"/>
    <property type="molecule type" value="Genomic_DNA"/>
</dbReference>